<sequence length="141" mass="16673">MINLFIYIILAIAFTSIISYSVLEIEESVWKIKNNRTINKIFSWIILYPLLDYFIKKINKSDNKEPNKLHRINQSSLSFLTFRLSEFFEFTLSAYNYKAQIPQYTFSIIKIIVVASISHLFLNGLAIKLDSVYKYIYSIYD</sequence>
<keyword evidence="1" id="KW-1133">Transmembrane helix</keyword>
<feature type="transmembrane region" description="Helical" evidence="1">
    <location>
        <begin position="107"/>
        <end position="127"/>
    </location>
</feature>
<dbReference type="AlphaFoldDB" id="A0A927GCB9"/>
<keyword evidence="1" id="KW-0812">Transmembrane</keyword>
<reference evidence="2" key="1">
    <citation type="submission" date="2020-09" db="EMBL/GenBank/DDBJ databases">
        <authorList>
            <person name="Kim M.K."/>
        </authorList>
    </citation>
    <scope>NUCLEOTIDE SEQUENCE</scope>
    <source>
        <strain evidence="2">BT704</strain>
    </source>
</reference>
<protein>
    <submittedName>
        <fullName evidence="2">Uncharacterized protein</fullName>
    </submittedName>
</protein>
<feature type="transmembrane region" description="Helical" evidence="1">
    <location>
        <begin position="6"/>
        <end position="25"/>
    </location>
</feature>
<keyword evidence="3" id="KW-1185">Reference proteome</keyword>
<proteinExistence type="predicted"/>
<gene>
    <name evidence="2" type="ORF">IC230_06865</name>
</gene>
<dbReference type="RefSeq" id="WP_191038233.1">
    <property type="nucleotide sequence ID" value="NZ_JACXAA010000002.1"/>
</dbReference>
<keyword evidence="1" id="KW-0472">Membrane</keyword>
<evidence type="ECO:0000256" key="1">
    <source>
        <dbReference type="SAM" id="Phobius"/>
    </source>
</evidence>
<evidence type="ECO:0000313" key="3">
    <source>
        <dbReference type="Proteomes" id="UP000653797"/>
    </source>
</evidence>
<dbReference type="Proteomes" id="UP000653797">
    <property type="component" value="Unassembled WGS sequence"/>
</dbReference>
<dbReference type="EMBL" id="JACXAA010000002">
    <property type="protein sequence ID" value="MBD2752602.1"/>
    <property type="molecule type" value="Genomic_DNA"/>
</dbReference>
<comment type="caution">
    <text evidence="2">The sequence shown here is derived from an EMBL/GenBank/DDBJ whole genome shotgun (WGS) entry which is preliminary data.</text>
</comment>
<evidence type="ECO:0000313" key="2">
    <source>
        <dbReference type="EMBL" id="MBD2752602.1"/>
    </source>
</evidence>
<accession>A0A927GCB9</accession>
<organism evidence="2 3">
    <name type="scientific">Spirosoma validum</name>
    <dbReference type="NCBI Taxonomy" id="2771355"/>
    <lineage>
        <taxon>Bacteria</taxon>
        <taxon>Pseudomonadati</taxon>
        <taxon>Bacteroidota</taxon>
        <taxon>Cytophagia</taxon>
        <taxon>Cytophagales</taxon>
        <taxon>Cytophagaceae</taxon>
        <taxon>Spirosoma</taxon>
    </lineage>
</organism>
<name>A0A927GCB9_9BACT</name>